<proteinExistence type="predicted"/>
<dbReference type="Gene3D" id="3.30.565.10">
    <property type="entry name" value="Histidine kinase-like ATPase, C-terminal domain"/>
    <property type="match status" value="1"/>
</dbReference>
<organism evidence="3 4">
    <name type="scientific">Thermopolyspora flexuosa</name>
    <dbReference type="NCBI Taxonomy" id="103836"/>
    <lineage>
        <taxon>Bacteria</taxon>
        <taxon>Bacillati</taxon>
        <taxon>Actinomycetota</taxon>
        <taxon>Actinomycetes</taxon>
        <taxon>Streptosporangiales</taxon>
        <taxon>Streptosporangiaceae</taxon>
        <taxon>Thermopolyspora</taxon>
    </lineage>
</organism>
<dbReference type="Proteomes" id="UP000319213">
    <property type="component" value="Unassembled WGS sequence"/>
</dbReference>
<name>A0A543IWE9_9ACTN</name>
<evidence type="ECO:0000256" key="1">
    <source>
        <dbReference type="ARBA" id="ARBA00022527"/>
    </source>
</evidence>
<sequence>MRSNLAEAKPMADAGVDLARECALWALPQDHTCAGVARRLLRQALERMGLPDEQIYDATVAVNELAANVYRHVLNRPRPSAVPAPRPASPELWLYRRGQNEHSQFVCKIFDPVREPPVRVPARTNPLHDLPEHGRGLTIVESLTAAWGCHLTRSRFGGRWSVPGKAVWFAMPLPHPTPHPPPTYTPLQAARALRSRLAARGIPTTLRPAWDHSTLSIASTLTVRCHDNTFTWTTNGTPTHYAFADLTEAAEQLVRLHEESLSVAIPASSPHLPGNY</sequence>
<dbReference type="CDD" id="cd16936">
    <property type="entry name" value="HATPase_RsbW-like"/>
    <property type="match status" value="1"/>
</dbReference>
<keyword evidence="1" id="KW-0418">Kinase</keyword>
<evidence type="ECO:0000313" key="4">
    <source>
        <dbReference type="Proteomes" id="UP000319213"/>
    </source>
</evidence>
<dbReference type="GO" id="GO:0004674">
    <property type="term" value="F:protein serine/threonine kinase activity"/>
    <property type="evidence" value="ECO:0007669"/>
    <property type="project" value="UniProtKB-KW"/>
</dbReference>
<dbReference type="OrthoDB" id="3297757at2"/>
<dbReference type="RefSeq" id="WP_142259001.1">
    <property type="nucleotide sequence ID" value="NZ_BMPV01000003.1"/>
</dbReference>
<dbReference type="AlphaFoldDB" id="A0A543IWE9"/>
<dbReference type="Pfam" id="PF13581">
    <property type="entry name" value="HATPase_c_2"/>
    <property type="match status" value="1"/>
</dbReference>
<dbReference type="InterPro" id="IPR050267">
    <property type="entry name" value="Anti-sigma-factor_SerPK"/>
</dbReference>
<dbReference type="EMBL" id="VFPQ01000001">
    <property type="protein sequence ID" value="TQM74898.1"/>
    <property type="molecule type" value="Genomic_DNA"/>
</dbReference>
<dbReference type="PANTHER" id="PTHR35526">
    <property type="entry name" value="ANTI-SIGMA-F FACTOR RSBW-RELATED"/>
    <property type="match status" value="1"/>
</dbReference>
<comment type="caution">
    <text evidence="3">The sequence shown here is derived from an EMBL/GenBank/DDBJ whole genome shotgun (WGS) entry which is preliminary data.</text>
</comment>
<accession>A0A543IWE9</accession>
<dbReference type="InterPro" id="IPR003594">
    <property type="entry name" value="HATPase_dom"/>
</dbReference>
<keyword evidence="4" id="KW-1185">Reference proteome</keyword>
<keyword evidence="1" id="KW-0723">Serine/threonine-protein kinase</keyword>
<feature type="domain" description="Histidine kinase/HSP90-like ATPase" evidence="2">
    <location>
        <begin position="34"/>
        <end position="144"/>
    </location>
</feature>
<reference evidence="3 4" key="1">
    <citation type="submission" date="2019-06" db="EMBL/GenBank/DDBJ databases">
        <title>Sequencing the genomes of 1000 actinobacteria strains.</title>
        <authorList>
            <person name="Klenk H.-P."/>
        </authorList>
    </citation>
    <scope>NUCLEOTIDE SEQUENCE [LARGE SCALE GENOMIC DNA]</scope>
    <source>
        <strain evidence="3 4">DSM 43186</strain>
    </source>
</reference>
<dbReference type="InterPro" id="IPR036890">
    <property type="entry name" value="HATPase_C_sf"/>
</dbReference>
<evidence type="ECO:0000259" key="2">
    <source>
        <dbReference type="Pfam" id="PF13581"/>
    </source>
</evidence>
<keyword evidence="1" id="KW-0808">Transferase</keyword>
<evidence type="ECO:0000313" key="3">
    <source>
        <dbReference type="EMBL" id="TQM74898.1"/>
    </source>
</evidence>
<gene>
    <name evidence="3" type="ORF">FHX40_1584</name>
</gene>
<protein>
    <submittedName>
        <fullName evidence="3">Anti-sigma regulatory factor (Ser/Thr protein kinase)</fullName>
    </submittedName>
</protein>
<dbReference type="PANTHER" id="PTHR35526:SF3">
    <property type="entry name" value="ANTI-SIGMA-F FACTOR RSBW"/>
    <property type="match status" value="1"/>
</dbReference>